<dbReference type="InterPro" id="IPR000876">
    <property type="entry name" value="Ribosomal_eS4"/>
</dbReference>
<evidence type="ECO:0000259" key="6">
    <source>
        <dbReference type="Pfam" id="PF00900"/>
    </source>
</evidence>
<dbReference type="Proteomes" id="UP001219525">
    <property type="component" value="Unassembled WGS sequence"/>
</dbReference>
<feature type="compositionally biased region" description="Basic residues" evidence="5">
    <location>
        <begin position="125"/>
        <end position="136"/>
    </location>
</feature>
<feature type="region of interest" description="Disordered" evidence="5">
    <location>
        <begin position="41"/>
        <end position="147"/>
    </location>
</feature>
<dbReference type="GO" id="GO:0006412">
    <property type="term" value="P:translation"/>
    <property type="evidence" value="ECO:0007669"/>
    <property type="project" value="InterPro"/>
</dbReference>
<dbReference type="Pfam" id="PF00900">
    <property type="entry name" value="Ribosomal_S4e"/>
    <property type="match status" value="1"/>
</dbReference>
<keyword evidence="1" id="KW-0699">rRNA-binding</keyword>
<sequence length="668" mass="73008">MCDVARVNSRHATRDACHDATRRKRSRDLLRDLCVSVCVPPPLRPRTVKRPEDPKKPPSAASARCPPLLSLPAAPLPAPASHSAHRQPPAACMRVAQQGQRTAPAPVPRHRLSVLPAPVSPVSSKPRRPPTAHRTRTHAEHREPADCQTRPRVLRKTPRLQTAARRHPLLAARCPPPLAAAARRSLPGSCPCCYLFDARAFRKSCRPPPRKQRARPTVPATRVRITLPATRACRPHASTSSNTRRAAALHAPPCPLFAACYCAFVISCRPPPPLCGHQWPEHVNALSSSWMLDKLSGTYARPPVRRSCGSCSLCNRLLKYALAGMEVVSSVKQRLIKIDNKLRTDSTYPAGFMGARVIRLLYDVKGRFTIHRIAAEEATYRDKLLKVCKFAIGAGGIPDIVTHDGRIPTCRSCERDRQPGQVDFVKFDTGDMCTVAGCARWNQCTSTPCAYSTTPSCGGLMLCLYDLFLQNLHAIMHILRPRDDAATGNPGLHCAKATKPLRVCVRVSPSSAWRHGSSSGGHDHERSGSLCRGDTSGTPLRELYEQQNRAEAALPCWPGQRGATADACARQLAGAERAPQCATIVVPVNWVVERRHGRGDCGWGGAHGALTGLHVCPRRRRFYTWLFQHQRGHAGGLEVCLRGGIASSRKTWLSGKSIAIVSIACCPI</sequence>
<dbReference type="PANTHER" id="PTHR11581:SF0">
    <property type="entry name" value="SMALL RIBOSOMAL SUBUNIT PROTEIN ES4"/>
    <property type="match status" value="1"/>
</dbReference>
<dbReference type="EMBL" id="JARJCW010000002">
    <property type="protein sequence ID" value="KAJ7228396.1"/>
    <property type="molecule type" value="Genomic_DNA"/>
</dbReference>
<gene>
    <name evidence="7" type="ORF">GGX14DRAFT_554493</name>
</gene>
<feature type="compositionally biased region" description="Low complexity" evidence="5">
    <location>
        <begin position="58"/>
        <end position="73"/>
    </location>
</feature>
<dbReference type="InterPro" id="IPR038237">
    <property type="entry name" value="Ribosomal_eS4_central_sf"/>
</dbReference>
<evidence type="ECO:0000313" key="7">
    <source>
        <dbReference type="EMBL" id="KAJ7228396.1"/>
    </source>
</evidence>
<reference evidence="7" key="1">
    <citation type="submission" date="2023-03" db="EMBL/GenBank/DDBJ databases">
        <title>Massive genome expansion in bonnet fungi (Mycena s.s.) driven by repeated elements and novel gene families across ecological guilds.</title>
        <authorList>
            <consortium name="Lawrence Berkeley National Laboratory"/>
            <person name="Harder C.B."/>
            <person name="Miyauchi S."/>
            <person name="Viragh M."/>
            <person name="Kuo A."/>
            <person name="Thoen E."/>
            <person name="Andreopoulos B."/>
            <person name="Lu D."/>
            <person name="Skrede I."/>
            <person name="Drula E."/>
            <person name="Henrissat B."/>
            <person name="Morin E."/>
            <person name="Kohler A."/>
            <person name="Barry K."/>
            <person name="LaButti K."/>
            <person name="Morin E."/>
            <person name="Salamov A."/>
            <person name="Lipzen A."/>
            <person name="Mereny Z."/>
            <person name="Hegedus B."/>
            <person name="Baldrian P."/>
            <person name="Stursova M."/>
            <person name="Weitz H."/>
            <person name="Taylor A."/>
            <person name="Grigoriev I.V."/>
            <person name="Nagy L.G."/>
            <person name="Martin F."/>
            <person name="Kauserud H."/>
        </authorList>
    </citation>
    <scope>NUCLEOTIDE SEQUENCE</scope>
    <source>
        <strain evidence="7">9144</strain>
    </source>
</reference>
<evidence type="ECO:0000313" key="8">
    <source>
        <dbReference type="Proteomes" id="UP001219525"/>
    </source>
</evidence>
<comment type="caution">
    <text evidence="7">The sequence shown here is derived from an EMBL/GenBank/DDBJ whole genome shotgun (WGS) entry which is preliminary data.</text>
</comment>
<dbReference type="Gene3D" id="3.10.290.10">
    <property type="entry name" value="RNA-binding S4 domain"/>
    <property type="match status" value="1"/>
</dbReference>
<name>A0AAD6YSK7_9AGAR</name>
<accession>A0AAD6YSK7</accession>
<dbReference type="AlphaFoldDB" id="A0AAD6YSK7"/>
<dbReference type="Gene3D" id="2.40.50.740">
    <property type="match status" value="1"/>
</dbReference>
<proteinExistence type="predicted"/>
<dbReference type="GO" id="GO:0003735">
    <property type="term" value="F:structural constituent of ribosome"/>
    <property type="evidence" value="ECO:0007669"/>
    <property type="project" value="InterPro"/>
</dbReference>
<dbReference type="GO" id="GO:0022627">
    <property type="term" value="C:cytosolic small ribosomal subunit"/>
    <property type="evidence" value="ECO:0007669"/>
    <property type="project" value="TreeGrafter"/>
</dbReference>
<keyword evidence="2" id="KW-0694">RNA-binding</keyword>
<dbReference type="InterPro" id="IPR013845">
    <property type="entry name" value="Ribosomal_eS4_central_region"/>
</dbReference>
<organism evidence="7 8">
    <name type="scientific">Mycena pura</name>
    <dbReference type="NCBI Taxonomy" id="153505"/>
    <lineage>
        <taxon>Eukaryota</taxon>
        <taxon>Fungi</taxon>
        <taxon>Dikarya</taxon>
        <taxon>Basidiomycota</taxon>
        <taxon>Agaricomycotina</taxon>
        <taxon>Agaricomycetes</taxon>
        <taxon>Agaricomycetidae</taxon>
        <taxon>Agaricales</taxon>
        <taxon>Marasmiineae</taxon>
        <taxon>Mycenaceae</taxon>
        <taxon>Mycena</taxon>
    </lineage>
</organism>
<feature type="domain" description="Small ribosomal subunit protein eS4 central region" evidence="6">
    <location>
        <begin position="359"/>
        <end position="406"/>
    </location>
</feature>
<keyword evidence="8" id="KW-1185">Reference proteome</keyword>
<keyword evidence="4" id="KW-0687">Ribonucleoprotein</keyword>
<evidence type="ECO:0000256" key="3">
    <source>
        <dbReference type="ARBA" id="ARBA00022980"/>
    </source>
</evidence>
<evidence type="ECO:0000256" key="2">
    <source>
        <dbReference type="ARBA" id="ARBA00022884"/>
    </source>
</evidence>
<keyword evidence="3" id="KW-0689">Ribosomal protein</keyword>
<evidence type="ECO:0000256" key="4">
    <source>
        <dbReference type="ARBA" id="ARBA00023274"/>
    </source>
</evidence>
<dbReference type="GO" id="GO:0019843">
    <property type="term" value="F:rRNA binding"/>
    <property type="evidence" value="ECO:0007669"/>
    <property type="project" value="UniProtKB-KW"/>
</dbReference>
<feature type="compositionally biased region" description="Low complexity" evidence="5">
    <location>
        <begin position="113"/>
        <end position="124"/>
    </location>
</feature>
<feature type="region of interest" description="Disordered" evidence="5">
    <location>
        <begin position="511"/>
        <end position="531"/>
    </location>
</feature>
<dbReference type="InterPro" id="IPR036986">
    <property type="entry name" value="S4_RNA-bd_sf"/>
</dbReference>
<dbReference type="PANTHER" id="PTHR11581">
    <property type="entry name" value="30S/40S RIBOSOMAL PROTEIN S4"/>
    <property type="match status" value="1"/>
</dbReference>
<evidence type="ECO:0000256" key="5">
    <source>
        <dbReference type="SAM" id="MobiDB-lite"/>
    </source>
</evidence>
<evidence type="ECO:0000256" key="1">
    <source>
        <dbReference type="ARBA" id="ARBA00022730"/>
    </source>
</evidence>
<protein>
    <recommendedName>
        <fullName evidence="6">Small ribosomal subunit protein eS4 central region domain-containing protein</fullName>
    </recommendedName>
</protein>